<gene>
    <name evidence="2" type="ORF">BB934_37680</name>
</gene>
<dbReference type="GO" id="GO:0003676">
    <property type="term" value="F:nucleic acid binding"/>
    <property type="evidence" value="ECO:0007669"/>
    <property type="project" value="InterPro"/>
</dbReference>
<dbReference type="Pfam" id="PF13358">
    <property type="entry name" value="DDE_3"/>
    <property type="match status" value="1"/>
</dbReference>
<proteinExistence type="predicted"/>
<reference evidence="2" key="1">
    <citation type="submission" date="2016-07" db="EMBL/GenBank/DDBJ databases">
        <title>Microvirga ossetica sp. nov. a new species of rhizobia isolated from root nodules of the legume species Vicia alpestris Steven originated from North Ossetia region in the Caucasus.</title>
        <authorList>
            <person name="Safronova V.I."/>
            <person name="Kuznetsova I.G."/>
            <person name="Sazanova A.L."/>
            <person name="Belimov A."/>
            <person name="Andronov E."/>
            <person name="Osledkin Y.S."/>
            <person name="Onishchuk O.P."/>
            <person name="Kurchak O.N."/>
            <person name="Shaposhnikov A.I."/>
            <person name="Willems A."/>
            <person name="Tikhonovich I.A."/>
        </authorList>
    </citation>
    <scope>NUCLEOTIDE SEQUENCE [LARGE SCALE GENOMIC DNA]</scope>
    <source>
        <strain evidence="2">V5/3M</strain>
        <plasmid evidence="2">unnamed2</plasmid>
    </source>
</reference>
<keyword evidence="2" id="KW-0614">Plasmid</keyword>
<accession>A0A1B2EVQ5</accession>
<name>A0A1B2EVQ5_9HYPH</name>
<dbReference type="KEGG" id="moc:BB934_37680"/>
<sequence length="81" mass="9396">MPGWLAKREEQIKVFSLPSYSPELSPGEGLNADLKQAVTRKSPARSKHELKRTVISYMRRLAKLPERIRSYFGRQTFRYAA</sequence>
<dbReference type="AlphaFoldDB" id="A0A1B2EVQ5"/>
<feature type="domain" description="Tc1-like transposase DDE" evidence="1">
    <location>
        <begin position="4"/>
        <end position="51"/>
    </location>
</feature>
<evidence type="ECO:0000259" key="1">
    <source>
        <dbReference type="Pfam" id="PF13358"/>
    </source>
</evidence>
<geneLocation type="plasmid" evidence="2">
    <name>unnamed2</name>
</geneLocation>
<protein>
    <recommendedName>
        <fullName evidence="1">Tc1-like transposase DDE domain-containing protein</fullName>
    </recommendedName>
</protein>
<dbReference type="EMBL" id="CP016619">
    <property type="protein sequence ID" value="ANY84002.1"/>
    <property type="molecule type" value="Genomic_DNA"/>
</dbReference>
<dbReference type="InterPro" id="IPR036397">
    <property type="entry name" value="RNaseH_sf"/>
</dbReference>
<organism evidence="2">
    <name type="scientific">Microvirga ossetica</name>
    <dbReference type="NCBI Taxonomy" id="1882682"/>
    <lineage>
        <taxon>Bacteria</taxon>
        <taxon>Pseudomonadati</taxon>
        <taxon>Pseudomonadota</taxon>
        <taxon>Alphaproteobacteria</taxon>
        <taxon>Hyphomicrobiales</taxon>
        <taxon>Methylobacteriaceae</taxon>
        <taxon>Microvirga</taxon>
    </lineage>
</organism>
<dbReference type="InterPro" id="IPR038717">
    <property type="entry name" value="Tc1-like_DDE_dom"/>
</dbReference>
<dbReference type="Gene3D" id="3.30.420.10">
    <property type="entry name" value="Ribonuclease H-like superfamily/Ribonuclease H"/>
    <property type="match status" value="1"/>
</dbReference>
<evidence type="ECO:0000313" key="2">
    <source>
        <dbReference type="EMBL" id="ANY84002.1"/>
    </source>
</evidence>